<gene>
    <name evidence="4" type="ORF">LSCM1_02540</name>
</gene>
<dbReference type="AlphaFoldDB" id="A0A836KFX9"/>
<dbReference type="InterPro" id="IPR036498">
    <property type="entry name" value="Nfu/NifU_N_sf"/>
</dbReference>
<evidence type="ECO:0000313" key="5">
    <source>
        <dbReference type="Proteomes" id="UP000673552"/>
    </source>
</evidence>
<dbReference type="OrthoDB" id="565552at2759"/>
<dbReference type="InterPro" id="IPR001075">
    <property type="entry name" value="NIF_FeS_clus_asmbl_NifU_C"/>
</dbReference>
<dbReference type="Pfam" id="PF01106">
    <property type="entry name" value="NifU"/>
    <property type="match status" value="1"/>
</dbReference>
<dbReference type="SUPFAM" id="SSF110836">
    <property type="entry name" value="Hypothetical protein SAV1430"/>
    <property type="match status" value="1"/>
</dbReference>
<dbReference type="InterPro" id="IPR034904">
    <property type="entry name" value="FSCA_dom_sf"/>
</dbReference>
<comment type="caution">
    <text evidence="4">The sequence shown here is derived from an EMBL/GenBank/DDBJ whole genome shotgun (WGS) entry which is preliminary data.</text>
</comment>
<dbReference type="RefSeq" id="XP_067175498.1">
    <property type="nucleotide sequence ID" value="XM_067320123.1"/>
</dbReference>
<feature type="domain" description="Scaffold protein Nfu/NifU N-terminal" evidence="3">
    <location>
        <begin position="72"/>
        <end position="153"/>
    </location>
</feature>
<dbReference type="GO" id="GO:0016226">
    <property type="term" value="P:iron-sulfur cluster assembly"/>
    <property type="evidence" value="ECO:0007669"/>
    <property type="project" value="InterPro"/>
</dbReference>
<feature type="compositionally biased region" description="Low complexity" evidence="2">
    <location>
        <begin position="198"/>
        <end position="207"/>
    </location>
</feature>
<dbReference type="GO" id="GO:0005506">
    <property type="term" value="F:iron ion binding"/>
    <property type="evidence" value="ECO:0007669"/>
    <property type="project" value="InterPro"/>
</dbReference>
<dbReference type="InterPro" id="IPR014824">
    <property type="entry name" value="Nfu/NifU_N"/>
</dbReference>
<name>A0A836KFX9_9TRYP</name>
<dbReference type="SMART" id="SM00932">
    <property type="entry name" value="Nfu_N"/>
    <property type="match status" value="1"/>
</dbReference>
<proteinExistence type="inferred from homology"/>
<dbReference type="SUPFAM" id="SSF117916">
    <property type="entry name" value="Fe-S cluster assembly (FSCA) domain-like"/>
    <property type="match status" value="1"/>
</dbReference>
<dbReference type="Proteomes" id="UP000673552">
    <property type="component" value="Unassembled WGS sequence"/>
</dbReference>
<dbReference type="GeneID" id="92512635"/>
<comment type="similarity">
    <text evidence="1">Belongs to the NifU family.</text>
</comment>
<organism evidence="4 5">
    <name type="scientific">Leishmania martiniquensis</name>
    <dbReference type="NCBI Taxonomy" id="1580590"/>
    <lineage>
        <taxon>Eukaryota</taxon>
        <taxon>Discoba</taxon>
        <taxon>Euglenozoa</taxon>
        <taxon>Kinetoplastea</taxon>
        <taxon>Metakinetoplastina</taxon>
        <taxon>Trypanosomatida</taxon>
        <taxon>Trypanosomatidae</taxon>
        <taxon>Leishmaniinae</taxon>
        <taxon>Leishmania</taxon>
    </lineage>
</organism>
<protein>
    <recommendedName>
        <fullName evidence="3">Scaffold protein Nfu/NifU N-terminal domain-containing protein</fullName>
    </recommendedName>
</protein>
<dbReference type="GO" id="GO:0005739">
    <property type="term" value="C:mitochondrion"/>
    <property type="evidence" value="ECO:0007669"/>
    <property type="project" value="TreeGrafter"/>
</dbReference>
<feature type="region of interest" description="Disordered" evidence="2">
    <location>
        <begin position="369"/>
        <end position="388"/>
    </location>
</feature>
<dbReference type="Gene3D" id="3.30.1370.70">
    <property type="entry name" value="Scaffold protein Nfu/NifU, N-terminal domain"/>
    <property type="match status" value="1"/>
</dbReference>
<dbReference type="FunFam" id="3.30.1370.70:FF:000004">
    <property type="entry name" value="HIRA-interacting protein 5, putative"/>
    <property type="match status" value="1"/>
</dbReference>
<evidence type="ECO:0000256" key="1">
    <source>
        <dbReference type="ARBA" id="ARBA00006420"/>
    </source>
</evidence>
<reference evidence="5" key="1">
    <citation type="journal article" date="2021" name="Microbiol. Resour. Announc.">
        <title>LGAAP: Leishmaniinae Genome Assembly and Annotation Pipeline.</title>
        <authorList>
            <person name="Almutairi H."/>
            <person name="Urbaniak M.D."/>
            <person name="Bates M.D."/>
            <person name="Jariyapan N."/>
            <person name="Kwakye-Nuako G."/>
            <person name="Thomaz-Soccol V."/>
            <person name="Al-Salem W.S."/>
            <person name="Dillon R.J."/>
            <person name="Bates P.A."/>
            <person name="Gatherer D."/>
        </authorList>
    </citation>
    <scope>NUCLEOTIDE SEQUENCE [LARGE SCALE GENOMIC DNA]</scope>
</reference>
<dbReference type="Gene3D" id="3.30.300.130">
    <property type="entry name" value="Fe-S cluster assembly (FSCA)"/>
    <property type="match status" value="1"/>
</dbReference>
<feature type="region of interest" description="Disordered" evidence="2">
    <location>
        <begin position="185"/>
        <end position="211"/>
    </location>
</feature>
<feature type="compositionally biased region" description="Low complexity" evidence="2">
    <location>
        <begin position="372"/>
        <end position="382"/>
    </location>
</feature>
<dbReference type="GO" id="GO:0051536">
    <property type="term" value="F:iron-sulfur cluster binding"/>
    <property type="evidence" value="ECO:0007669"/>
    <property type="project" value="InterPro"/>
</dbReference>
<reference evidence="5" key="2">
    <citation type="journal article" date="2021" name="Sci. Data">
        <title>Chromosome-scale genome sequencing, assembly and annotation of six genomes from subfamily Leishmaniinae.</title>
        <authorList>
            <person name="Almutairi H."/>
            <person name="Urbaniak M.D."/>
            <person name="Bates M.D."/>
            <person name="Jariyapan N."/>
            <person name="Kwakye-Nuako G."/>
            <person name="Thomaz Soccol V."/>
            <person name="Al-Salem W.S."/>
            <person name="Dillon R.J."/>
            <person name="Bates P.A."/>
            <person name="Gatherer D."/>
        </authorList>
    </citation>
    <scope>NUCLEOTIDE SEQUENCE [LARGE SCALE GENOMIC DNA]</scope>
</reference>
<dbReference type="Pfam" id="PF08712">
    <property type="entry name" value="Nfu_N"/>
    <property type="match status" value="1"/>
</dbReference>
<dbReference type="KEGG" id="lmat:92512635"/>
<dbReference type="PANTHER" id="PTHR11178:SF52">
    <property type="entry name" value="PROTEIN 5, PUTATIVE-RELATED"/>
    <property type="match status" value="1"/>
</dbReference>
<evidence type="ECO:0000313" key="4">
    <source>
        <dbReference type="EMBL" id="KAG5469325.1"/>
    </source>
</evidence>
<keyword evidence="5" id="KW-1185">Reference proteome</keyword>
<evidence type="ECO:0000256" key="2">
    <source>
        <dbReference type="SAM" id="MobiDB-lite"/>
    </source>
</evidence>
<dbReference type="EMBL" id="JAFEUZ010000033">
    <property type="protein sequence ID" value="KAG5469325.1"/>
    <property type="molecule type" value="Genomic_DNA"/>
</dbReference>
<sequence length="388" mass="41738">MRTCLLPLRWPARLPRRAAVACMKIDGLGASLMTFISVAPAMWRRGLAFPPSASLPSLAFSSCCTPHRTVFVRFQPTPNDACYKFYIDDMQFLPPNAHTMMFNSTNSYMSPLAHTLLEALPMVEEVTVGTSFVTVKRVEEADMAAAARQFAMKLHQVQQNHGSEEAAAAARSQALQRNVDDVLESDGGAAATPRSGNAAPAASSLPPEEAPFDVGGVKVSPPSQDGDVDVDALRSVMAATDWSDLKFHVSALLTDHICSGNPHVDPSAPNPHADTVPGEDDSEVVLMIKELFATTIRPQLQGDGGDLRFVGFDPVSGVMHVELLGACRTCKSSATTLVNLIERTTRHWIPEVKAVQDVSWAAPVFEEKAARPKAAAAEGPARLSRSRP</sequence>
<dbReference type="PANTHER" id="PTHR11178">
    <property type="entry name" value="IRON-SULFUR CLUSTER SCAFFOLD PROTEIN NFU-RELATED"/>
    <property type="match status" value="1"/>
</dbReference>
<evidence type="ECO:0000259" key="3">
    <source>
        <dbReference type="SMART" id="SM00932"/>
    </source>
</evidence>
<accession>A0A836KFX9</accession>